<sequence>MLAAAIPAFAAEGNAGGESLGSTVYVIEFKQTVEPGMQKMLERAYREAEDAKAERVLLVLNTLGGRLDSAVEIGEMVRGSKVPTTVFVQGKAVSAGTYIALNADQIIMQPGSTIGAAAVVDGSGELITNPKTISFWTEEMKAAALLNDRDPNIAAAMVNPNLELKLDELGRTKAKGDILTLSAGDALKVGYAEFTASSVDDAIAKMNLQQPNIVHFEASVMEHIAQFLTMPIVMTVLLIIGIAGIAIELMIPGFGAPGIIGVIGFALYFFGHYIAGFAGLEDVILFIIGILLLVSELFVPSFGILGILGSLSLIASVLMAAPNPKSAGLSLLVAVIAAGIIVYLIAKRFAHRGIWNRFILRDQLTTAEGYVSNANKTSYLGLSGKTLTPLRPAGTIRLGDARVDVVTSGEFIAAGAEVTVIKVEGARVVVALKEEQQ</sequence>
<dbReference type="InterPro" id="IPR029045">
    <property type="entry name" value="ClpP/crotonase-like_dom_sf"/>
</dbReference>
<evidence type="ECO:0000256" key="5">
    <source>
        <dbReference type="SAM" id="Phobius"/>
    </source>
</evidence>
<dbReference type="Pfam" id="PF25145">
    <property type="entry name" value="NfeD1b_N"/>
    <property type="match status" value="1"/>
</dbReference>
<keyword evidence="10" id="KW-1185">Reference proteome</keyword>
<accession>A0A328UA78</accession>
<feature type="transmembrane region" description="Helical" evidence="5">
    <location>
        <begin position="254"/>
        <end position="271"/>
    </location>
</feature>
<dbReference type="InterPro" id="IPR002810">
    <property type="entry name" value="NfeD-like_C"/>
</dbReference>
<name>A0A328UA78_9BACL</name>
<evidence type="ECO:0000313" key="9">
    <source>
        <dbReference type="EMBL" id="RAP76936.1"/>
    </source>
</evidence>
<dbReference type="OrthoDB" id="9806253at2"/>
<proteinExistence type="predicted"/>
<dbReference type="AlphaFoldDB" id="A0A328UA78"/>
<reference evidence="9 10" key="1">
    <citation type="submission" date="2018-06" db="EMBL/GenBank/DDBJ databases">
        <title>Paenibacillus montanisoli sp. nov., isolated from mountain area soil.</title>
        <authorList>
            <person name="Wu M."/>
        </authorList>
    </citation>
    <scope>NUCLEOTIDE SEQUENCE [LARGE SCALE GENOMIC DNA]</scope>
    <source>
        <strain evidence="9 10">RA17</strain>
    </source>
</reference>
<evidence type="ECO:0000256" key="4">
    <source>
        <dbReference type="ARBA" id="ARBA00023136"/>
    </source>
</evidence>
<dbReference type="Gene3D" id="3.90.226.10">
    <property type="entry name" value="2-enoyl-CoA Hydratase, Chain A, domain 1"/>
    <property type="match status" value="1"/>
</dbReference>
<feature type="domain" description="NfeD-like C-terminal" evidence="6">
    <location>
        <begin position="378"/>
        <end position="430"/>
    </location>
</feature>
<dbReference type="PANTHER" id="PTHR33507:SF3">
    <property type="entry name" value="INNER MEMBRANE PROTEIN YBBJ"/>
    <property type="match status" value="1"/>
</dbReference>
<dbReference type="InterPro" id="IPR012340">
    <property type="entry name" value="NA-bd_OB-fold"/>
</dbReference>
<gene>
    <name evidence="9" type="ORF">DL346_15290</name>
</gene>
<evidence type="ECO:0000259" key="8">
    <source>
        <dbReference type="Pfam" id="PF25145"/>
    </source>
</evidence>
<dbReference type="InterPro" id="IPR056739">
    <property type="entry name" value="NfeD_membrane"/>
</dbReference>
<dbReference type="GO" id="GO:0005886">
    <property type="term" value="C:plasma membrane"/>
    <property type="evidence" value="ECO:0007669"/>
    <property type="project" value="TreeGrafter"/>
</dbReference>
<protein>
    <submittedName>
        <fullName evidence="9">Nodulation protein NfeD</fullName>
    </submittedName>
</protein>
<keyword evidence="4 5" id="KW-0472">Membrane</keyword>
<dbReference type="Gene3D" id="2.40.50.140">
    <property type="entry name" value="Nucleic acid-binding proteins"/>
    <property type="match status" value="1"/>
</dbReference>
<dbReference type="Pfam" id="PF01957">
    <property type="entry name" value="NfeD"/>
    <property type="match status" value="1"/>
</dbReference>
<dbReference type="PANTHER" id="PTHR33507">
    <property type="entry name" value="INNER MEMBRANE PROTEIN YBBJ"/>
    <property type="match status" value="1"/>
</dbReference>
<evidence type="ECO:0000256" key="3">
    <source>
        <dbReference type="ARBA" id="ARBA00022989"/>
    </source>
</evidence>
<feature type="transmembrane region" description="Helical" evidence="5">
    <location>
        <begin position="327"/>
        <end position="346"/>
    </location>
</feature>
<comment type="caution">
    <text evidence="9">The sequence shown here is derived from an EMBL/GenBank/DDBJ whole genome shotgun (WGS) entry which is preliminary data.</text>
</comment>
<keyword evidence="3 5" id="KW-1133">Transmembrane helix</keyword>
<dbReference type="CDD" id="cd07021">
    <property type="entry name" value="Clp_protease_NfeD_like"/>
    <property type="match status" value="1"/>
</dbReference>
<evidence type="ECO:0000313" key="10">
    <source>
        <dbReference type="Proteomes" id="UP000249260"/>
    </source>
</evidence>
<feature type="domain" description="NfeD integral membrane" evidence="7">
    <location>
        <begin position="233"/>
        <end position="347"/>
    </location>
</feature>
<dbReference type="EMBL" id="QLUW01000002">
    <property type="protein sequence ID" value="RAP76936.1"/>
    <property type="molecule type" value="Genomic_DNA"/>
</dbReference>
<organism evidence="9 10">
    <name type="scientific">Paenibacillus montanisoli</name>
    <dbReference type="NCBI Taxonomy" id="2081970"/>
    <lineage>
        <taxon>Bacteria</taxon>
        <taxon>Bacillati</taxon>
        <taxon>Bacillota</taxon>
        <taxon>Bacilli</taxon>
        <taxon>Bacillales</taxon>
        <taxon>Paenibacillaceae</taxon>
        <taxon>Paenibacillus</taxon>
    </lineage>
</organism>
<dbReference type="Pfam" id="PF24961">
    <property type="entry name" value="NfeD_membrane"/>
    <property type="match status" value="1"/>
</dbReference>
<comment type="subcellular location">
    <subcellularLocation>
        <location evidence="1">Membrane</location>
        <topology evidence="1">Multi-pass membrane protein</topology>
    </subcellularLocation>
</comment>
<feature type="domain" description="NfeD1b N-terminal" evidence="8">
    <location>
        <begin position="23"/>
        <end position="214"/>
    </location>
</feature>
<dbReference type="SUPFAM" id="SSF52096">
    <property type="entry name" value="ClpP/crotonase"/>
    <property type="match status" value="1"/>
</dbReference>
<evidence type="ECO:0000259" key="7">
    <source>
        <dbReference type="Pfam" id="PF24961"/>
    </source>
</evidence>
<dbReference type="Proteomes" id="UP000249260">
    <property type="component" value="Unassembled WGS sequence"/>
</dbReference>
<evidence type="ECO:0000256" key="1">
    <source>
        <dbReference type="ARBA" id="ARBA00004141"/>
    </source>
</evidence>
<dbReference type="InterPro" id="IPR052165">
    <property type="entry name" value="Membrane_assoc_protease"/>
</dbReference>
<feature type="transmembrane region" description="Helical" evidence="5">
    <location>
        <begin position="227"/>
        <end position="247"/>
    </location>
</feature>
<keyword evidence="2 5" id="KW-0812">Transmembrane</keyword>
<evidence type="ECO:0000259" key="6">
    <source>
        <dbReference type="Pfam" id="PF01957"/>
    </source>
</evidence>
<dbReference type="InterPro" id="IPR056738">
    <property type="entry name" value="NfeD1b_N"/>
</dbReference>
<evidence type="ECO:0000256" key="2">
    <source>
        <dbReference type="ARBA" id="ARBA00022692"/>
    </source>
</evidence>